<feature type="region of interest" description="Disordered" evidence="1">
    <location>
        <begin position="295"/>
        <end position="342"/>
    </location>
</feature>
<evidence type="ECO:0000256" key="1">
    <source>
        <dbReference type="SAM" id="MobiDB-lite"/>
    </source>
</evidence>
<feature type="compositionally biased region" description="Acidic residues" evidence="1">
    <location>
        <begin position="191"/>
        <end position="224"/>
    </location>
</feature>
<evidence type="ECO:0000313" key="3">
    <source>
        <dbReference type="Proteomes" id="UP000308197"/>
    </source>
</evidence>
<keyword evidence="3" id="KW-1185">Reference proteome</keyword>
<dbReference type="InParanoid" id="A0A5C3PY20"/>
<name>A0A5C3PY20_9APHY</name>
<gene>
    <name evidence="2" type="ORF">K466DRAFT_658363</name>
</gene>
<proteinExistence type="predicted"/>
<dbReference type="EMBL" id="ML210978">
    <property type="protein sequence ID" value="TFK93697.1"/>
    <property type="molecule type" value="Genomic_DNA"/>
</dbReference>
<sequence>MYLPPPSSFNVNTRPTEKTLYPYIDFFGVATLLAEEMLLEAVPGIPTDAPELHEIQALSHKRIIVLLVERYGLVLPWLPWVHYCCFIVSTTPPPLVEYNRQLPIGVEVNYEGNSFTINPNPPLPIQGCHFTPNGDVRLRLQKPDEPVDYSNASFISSHEANHVIEYVACAPSQAAVCDPDVEKGAVEEGAVEEGAVEEGAVEEGAVEEGAVEEGAVEEDVDEEPTAGGQHWADYQAVTAAFLGGHGEPDERRYPLVKFSVDIPSTLDYATPAEFLEAVDKVLEIIERARRRYSEASFNTTTPPGVVREGTPGSDSAIVGISRGAATSTPPPTAAPRGSAQLH</sequence>
<dbReference type="Proteomes" id="UP000308197">
    <property type="component" value="Unassembled WGS sequence"/>
</dbReference>
<reference evidence="2 3" key="1">
    <citation type="journal article" date="2019" name="Nat. Ecol. Evol.">
        <title>Megaphylogeny resolves global patterns of mushroom evolution.</title>
        <authorList>
            <person name="Varga T."/>
            <person name="Krizsan K."/>
            <person name="Foldi C."/>
            <person name="Dima B."/>
            <person name="Sanchez-Garcia M."/>
            <person name="Sanchez-Ramirez S."/>
            <person name="Szollosi G.J."/>
            <person name="Szarkandi J.G."/>
            <person name="Papp V."/>
            <person name="Albert L."/>
            <person name="Andreopoulos W."/>
            <person name="Angelini C."/>
            <person name="Antonin V."/>
            <person name="Barry K.W."/>
            <person name="Bougher N.L."/>
            <person name="Buchanan P."/>
            <person name="Buyck B."/>
            <person name="Bense V."/>
            <person name="Catcheside P."/>
            <person name="Chovatia M."/>
            <person name="Cooper J."/>
            <person name="Damon W."/>
            <person name="Desjardin D."/>
            <person name="Finy P."/>
            <person name="Geml J."/>
            <person name="Haridas S."/>
            <person name="Hughes K."/>
            <person name="Justo A."/>
            <person name="Karasinski D."/>
            <person name="Kautmanova I."/>
            <person name="Kiss B."/>
            <person name="Kocsube S."/>
            <person name="Kotiranta H."/>
            <person name="LaButti K.M."/>
            <person name="Lechner B.E."/>
            <person name="Liimatainen K."/>
            <person name="Lipzen A."/>
            <person name="Lukacs Z."/>
            <person name="Mihaltcheva S."/>
            <person name="Morgado L.N."/>
            <person name="Niskanen T."/>
            <person name="Noordeloos M.E."/>
            <person name="Ohm R.A."/>
            <person name="Ortiz-Santana B."/>
            <person name="Ovrebo C."/>
            <person name="Racz N."/>
            <person name="Riley R."/>
            <person name="Savchenko A."/>
            <person name="Shiryaev A."/>
            <person name="Soop K."/>
            <person name="Spirin V."/>
            <person name="Szebenyi C."/>
            <person name="Tomsovsky M."/>
            <person name="Tulloss R.E."/>
            <person name="Uehling J."/>
            <person name="Grigoriev I.V."/>
            <person name="Vagvolgyi C."/>
            <person name="Papp T."/>
            <person name="Martin F.M."/>
            <person name="Miettinen O."/>
            <person name="Hibbett D.S."/>
            <person name="Nagy L.G."/>
        </authorList>
    </citation>
    <scope>NUCLEOTIDE SEQUENCE [LARGE SCALE GENOMIC DNA]</scope>
    <source>
        <strain evidence="2 3">HHB13444</strain>
    </source>
</reference>
<evidence type="ECO:0000313" key="2">
    <source>
        <dbReference type="EMBL" id="TFK93697.1"/>
    </source>
</evidence>
<accession>A0A5C3PY20</accession>
<dbReference type="AlphaFoldDB" id="A0A5C3PY20"/>
<feature type="region of interest" description="Disordered" evidence="1">
    <location>
        <begin position="191"/>
        <end position="229"/>
    </location>
</feature>
<protein>
    <submittedName>
        <fullName evidence="2">Uncharacterized protein</fullName>
    </submittedName>
</protein>
<organism evidence="2 3">
    <name type="scientific">Polyporus arcularius HHB13444</name>
    <dbReference type="NCBI Taxonomy" id="1314778"/>
    <lineage>
        <taxon>Eukaryota</taxon>
        <taxon>Fungi</taxon>
        <taxon>Dikarya</taxon>
        <taxon>Basidiomycota</taxon>
        <taxon>Agaricomycotina</taxon>
        <taxon>Agaricomycetes</taxon>
        <taxon>Polyporales</taxon>
        <taxon>Polyporaceae</taxon>
        <taxon>Polyporus</taxon>
    </lineage>
</organism>